<keyword evidence="3" id="KW-1185">Reference proteome</keyword>
<accession>C7QKC4</accession>
<name>C7QKC4_CATAD</name>
<dbReference type="STRING" id="479433.Caci_6344"/>
<proteinExistence type="predicted"/>
<feature type="compositionally biased region" description="Low complexity" evidence="1">
    <location>
        <begin position="97"/>
        <end position="109"/>
    </location>
</feature>
<protein>
    <submittedName>
        <fullName evidence="2">Uncharacterized protein</fullName>
    </submittedName>
</protein>
<dbReference type="Proteomes" id="UP000000851">
    <property type="component" value="Chromosome"/>
</dbReference>
<dbReference type="KEGG" id="cai:Caci_6344"/>
<evidence type="ECO:0000313" key="3">
    <source>
        <dbReference type="Proteomes" id="UP000000851"/>
    </source>
</evidence>
<dbReference type="OrthoDB" id="123178at2"/>
<organism evidence="2 3">
    <name type="scientific">Catenulispora acidiphila (strain DSM 44928 / JCM 14897 / NBRC 102108 / NRRL B-24433 / ID139908)</name>
    <dbReference type="NCBI Taxonomy" id="479433"/>
    <lineage>
        <taxon>Bacteria</taxon>
        <taxon>Bacillati</taxon>
        <taxon>Actinomycetota</taxon>
        <taxon>Actinomycetes</taxon>
        <taxon>Catenulisporales</taxon>
        <taxon>Catenulisporaceae</taxon>
        <taxon>Catenulispora</taxon>
    </lineage>
</organism>
<evidence type="ECO:0000256" key="1">
    <source>
        <dbReference type="SAM" id="MobiDB-lite"/>
    </source>
</evidence>
<dbReference type="RefSeq" id="WP_015794927.1">
    <property type="nucleotide sequence ID" value="NC_013131.1"/>
</dbReference>
<feature type="compositionally biased region" description="Low complexity" evidence="1">
    <location>
        <begin position="64"/>
        <end position="90"/>
    </location>
</feature>
<feature type="compositionally biased region" description="Low complexity" evidence="1">
    <location>
        <begin position="1"/>
        <end position="40"/>
    </location>
</feature>
<dbReference type="EMBL" id="CP001700">
    <property type="protein sequence ID" value="ACU75198.1"/>
    <property type="molecule type" value="Genomic_DNA"/>
</dbReference>
<dbReference type="InParanoid" id="C7QKC4"/>
<sequence>MSTDQAAETAATQTAATRPASSETAATRPAATETAAADTTPVERTPVDTIPADPTPADVTSAETTPVDTTADDFTPADTTADDFTPADTAGVDITPEETTPAETTAVTTPTPPSESDAVLERWSKIQVLFVKDPHAAVTAADALIEEIVEARRRAFDAHRGTLTDRWRASDADTEDLRLVLRDYRKVVGDLFPRQP</sequence>
<dbReference type="HOGENOM" id="CLU_1388072_0_0_11"/>
<gene>
    <name evidence="2" type="ordered locus">Caci_6344</name>
</gene>
<reference evidence="2 3" key="1">
    <citation type="journal article" date="2009" name="Stand. Genomic Sci.">
        <title>Complete genome sequence of Catenulispora acidiphila type strain (ID 139908).</title>
        <authorList>
            <person name="Copeland A."/>
            <person name="Lapidus A."/>
            <person name="Glavina Del Rio T."/>
            <person name="Nolan M."/>
            <person name="Lucas S."/>
            <person name="Chen F."/>
            <person name="Tice H."/>
            <person name="Cheng J.F."/>
            <person name="Bruce D."/>
            <person name="Goodwin L."/>
            <person name="Pitluck S."/>
            <person name="Mikhailova N."/>
            <person name="Pati A."/>
            <person name="Ivanova N."/>
            <person name="Mavromatis K."/>
            <person name="Chen A."/>
            <person name="Palaniappan K."/>
            <person name="Chain P."/>
            <person name="Land M."/>
            <person name="Hauser L."/>
            <person name="Chang Y.J."/>
            <person name="Jeffries C.D."/>
            <person name="Chertkov O."/>
            <person name="Brettin T."/>
            <person name="Detter J.C."/>
            <person name="Han C."/>
            <person name="Ali Z."/>
            <person name="Tindall B.J."/>
            <person name="Goker M."/>
            <person name="Bristow J."/>
            <person name="Eisen J.A."/>
            <person name="Markowitz V."/>
            <person name="Hugenholtz P."/>
            <person name="Kyrpides N.C."/>
            <person name="Klenk H.P."/>
        </authorList>
    </citation>
    <scope>NUCLEOTIDE SEQUENCE [LARGE SCALE GENOMIC DNA]</scope>
    <source>
        <strain evidence="3">DSM 44928 / JCM 14897 / NBRC 102108 / NRRL B-24433 / ID139908</strain>
    </source>
</reference>
<evidence type="ECO:0000313" key="2">
    <source>
        <dbReference type="EMBL" id="ACU75198.1"/>
    </source>
</evidence>
<feature type="region of interest" description="Disordered" evidence="1">
    <location>
        <begin position="1"/>
        <end position="118"/>
    </location>
</feature>
<dbReference type="AlphaFoldDB" id="C7QKC4"/>